<comment type="caution">
    <text evidence="1">The sequence shown here is derived from an EMBL/GenBank/DDBJ whole genome shotgun (WGS) entry which is preliminary data.</text>
</comment>
<sequence>MDGCGKPQPKTKKSLCRRSALRHSGFLQLTALIMEQSGVLCYIL</sequence>
<organism evidence="1 2">
    <name type="scientific">Faecalibacterium cf. prausnitzii KLE1255</name>
    <dbReference type="NCBI Taxonomy" id="748224"/>
    <lineage>
        <taxon>Bacteria</taxon>
        <taxon>Bacillati</taxon>
        <taxon>Bacillota</taxon>
        <taxon>Clostridia</taxon>
        <taxon>Eubacteriales</taxon>
        <taxon>Oscillospiraceae</taxon>
        <taxon>Faecalibacterium</taxon>
    </lineage>
</organism>
<proteinExistence type="predicted"/>
<gene>
    <name evidence="1" type="ORF">HMPREF9436_00842</name>
</gene>
<evidence type="ECO:0000313" key="2">
    <source>
        <dbReference type="Proteomes" id="UP000006028"/>
    </source>
</evidence>
<dbReference type="Proteomes" id="UP000006028">
    <property type="component" value="Unassembled WGS sequence"/>
</dbReference>
<accession>E2ZGQ6</accession>
<evidence type="ECO:0000313" key="1">
    <source>
        <dbReference type="EMBL" id="EFQ07651.1"/>
    </source>
</evidence>
<name>E2ZGQ6_9FIRM</name>
<dbReference type="EMBL" id="AECU01000082">
    <property type="protein sequence ID" value="EFQ07651.1"/>
    <property type="molecule type" value="Genomic_DNA"/>
</dbReference>
<reference evidence="1 2" key="1">
    <citation type="submission" date="2010-08" db="EMBL/GenBank/DDBJ databases">
        <authorList>
            <person name="Weinstock G."/>
            <person name="Sodergren E."/>
            <person name="Clifton S."/>
            <person name="Fulton L."/>
            <person name="Fulton B."/>
            <person name="Courtney L."/>
            <person name="Fronick C."/>
            <person name="Harrison M."/>
            <person name="Strong C."/>
            <person name="Farmer C."/>
            <person name="Delahaunty K."/>
            <person name="Markovic C."/>
            <person name="Hall O."/>
            <person name="Minx P."/>
            <person name="Tomlinson C."/>
            <person name="Mitreva M."/>
            <person name="Hou S."/>
            <person name="Chen J."/>
            <person name="Wollam A."/>
            <person name="Pepin K.H."/>
            <person name="Johnson M."/>
            <person name="Bhonagiri V."/>
            <person name="Zhang X."/>
            <person name="Suruliraj S."/>
            <person name="Warren W."/>
            <person name="Chinwalla A."/>
            <person name="Mardis E.R."/>
            <person name="Wilson R.K."/>
        </authorList>
    </citation>
    <scope>NUCLEOTIDE SEQUENCE [LARGE SCALE GENOMIC DNA]</scope>
    <source>
        <strain evidence="1 2">KLE1255</strain>
    </source>
</reference>
<protein>
    <submittedName>
        <fullName evidence="1">Uncharacterized protein</fullName>
    </submittedName>
</protein>
<dbReference type="AlphaFoldDB" id="E2ZGQ6"/>
<dbReference type="BioCyc" id="FCF748224-HMP:GTSS-662-MONOMER"/>
<dbReference type="HOGENOM" id="CLU_3216496_0_0_9"/>
<dbReference type="STRING" id="748224.HMPREF9436_00842"/>